<dbReference type="GO" id="GO:0005634">
    <property type="term" value="C:nucleus"/>
    <property type="evidence" value="ECO:0007669"/>
    <property type="project" value="TreeGrafter"/>
</dbReference>
<evidence type="ECO:0000313" key="4">
    <source>
        <dbReference type="EMBL" id="PQP91702.1"/>
    </source>
</evidence>
<dbReference type="Pfam" id="PF04504">
    <property type="entry name" value="GeBP-like_DBD"/>
    <property type="match status" value="1"/>
</dbReference>
<evidence type="ECO:0000256" key="1">
    <source>
        <dbReference type="ARBA" id="ARBA00010820"/>
    </source>
</evidence>
<accession>A0A314XEY3</accession>
<dbReference type="InterPro" id="IPR007592">
    <property type="entry name" value="GEBP"/>
</dbReference>
<dbReference type="PANTHER" id="PTHR31662:SF33">
    <property type="entry name" value="DNA-BINDING STOREKEEPER PROTEIN TRANSCRIPTIONAL REGULATOR-LIKE PROTEIN"/>
    <property type="match status" value="1"/>
</dbReference>
<feature type="compositionally biased region" description="Basic and acidic residues" evidence="2">
    <location>
        <begin position="54"/>
        <end position="69"/>
    </location>
</feature>
<keyword evidence="5" id="KW-1185">Reference proteome</keyword>
<gene>
    <name evidence="4" type="ORF">Pyn_39769</name>
</gene>
<evidence type="ECO:0000256" key="2">
    <source>
        <dbReference type="SAM" id="MobiDB-lite"/>
    </source>
</evidence>
<comment type="similarity">
    <text evidence="1">Belongs to the GeBP family.</text>
</comment>
<feature type="compositionally biased region" description="Pro residues" evidence="2">
    <location>
        <begin position="1"/>
        <end position="14"/>
    </location>
</feature>
<feature type="compositionally biased region" description="Acidic residues" evidence="2">
    <location>
        <begin position="19"/>
        <end position="34"/>
    </location>
</feature>
<reference evidence="4 5" key="1">
    <citation type="submission" date="2018-02" db="EMBL/GenBank/DDBJ databases">
        <title>Draft genome of wild Prunus yedoensis var. nudiflora.</title>
        <authorList>
            <person name="Baek S."/>
            <person name="Kim J.-H."/>
            <person name="Choi K."/>
            <person name="Kim G.-B."/>
            <person name="Cho A."/>
            <person name="Jang H."/>
            <person name="Shin C.-H."/>
            <person name="Yu H.-J."/>
            <person name="Mun J.-H."/>
        </authorList>
    </citation>
    <scope>NUCLEOTIDE SEQUENCE [LARGE SCALE GENOMIC DNA]</scope>
    <source>
        <strain evidence="5">cv. Jeju island</strain>
        <tissue evidence="4">Leaf</tissue>
    </source>
</reference>
<dbReference type="AlphaFoldDB" id="A0A314XEY3"/>
<dbReference type="GO" id="GO:0006355">
    <property type="term" value="P:regulation of DNA-templated transcription"/>
    <property type="evidence" value="ECO:0007669"/>
    <property type="project" value="InterPro"/>
</dbReference>
<feature type="region of interest" description="Disordered" evidence="2">
    <location>
        <begin position="1"/>
        <end position="87"/>
    </location>
</feature>
<evidence type="ECO:0000313" key="5">
    <source>
        <dbReference type="Proteomes" id="UP000250321"/>
    </source>
</evidence>
<evidence type="ECO:0000259" key="3">
    <source>
        <dbReference type="Pfam" id="PF04504"/>
    </source>
</evidence>
<name>A0A314XEY3_PRUYE</name>
<organism evidence="4 5">
    <name type="scientific">Prunus yedoensis var. nudiflora</name>
    <dbReference type="NCBI Taxonomy" id="2094558"/>
    <lineage>
        <taxon>Eukaryota</taxon>
        <taxon>Viridiplantae</taxon>
        <taxon>Streptophyta</taxon>
        <taxon>Embryophyta</taxon>
        <taxon>Tracheophyta</taxon>
        <taxon>Spermatophyta</taxon>
        <taxon>Magnoliopsida</taxon>
        <taxon>eudicotyledons</taxon>
        <taxon>Gunneridae</taxon>
        <taxon>Pentapetalae</taxon>
        <taxon>rosids</taxon>
        <taxon>fabids</taxon>
        <taxon>Rosales</taxon>
        <taxon>Rosaceae</taxon>
        <taxon>Amygdaloideae</taxon>
        <taxon>Amygdaleae</taxon>
        <taxon>Prunus</taxon>
    </lineage>
</organism>
<dbReference type="EMBL" id="PJQY01002671">
    <property type="protein sequence ID" value="PQP91702.1"/>
    <property type="molecule type" value="Genomic_DNA"/>
</dbReference>
<dbReference type="OrthoDB" id="661680at2759"/>
<dbReference type="STRING" id="2094558.A0A314XEY3"/>
<feature type="domain" description="Glabrous enhancer-binding protein-like DBD" evidence="3">
    <location>
        <begin position="103"/>
        <end position="168"/>
    </location>
</feature>
<protein>
    <recommendedName>
        <fullName evidence="3">Glabrous enhancer-binding protein-like DBD domain-containing protein</fullName>
    </recommendedName>
</protein>
<dbReference type="InterPro" id="IPR053932">
    <property type="entry name" value="GeBP-like_DBD"/>
</dbReference>
<proteinExistence type="inferred from homology"/>
<dbReference type="PANTHER" id="PTHR31662">
    <property type="entry name" value="BNAANNG10740D PROTEIN-RELATED"/>
    <property type="match status" value="1"/>
</dbReference>
<dbReference type="Proteomes" id="UP000250321">
    <property type="component" value="Unassembled WGS sequence"/>
</dbReference>
<sequence>MAPNRPSPLAPNRPSPQDEPTEELEASSEPESEEETPKTKKPRSKASATTRPAARAESKRPSESDPKDSKRPKKKKISNSDPKKLFGKISIDDGEMTILFESICSDDDDRTILEGMIDYGTKKGVNPYHHMVEFHDFMKKSLKSDVDKTQLQHKMRMLKKKAKGKKYKLLEGCLEFIGEPKRTELKEEWKKLNVAELELVVRRGELAKLILEASK</sequence>
<comment type="caution">
    <text evidence="4">The sequence shown here is derived from an EMBL/GenBank/DDBJ whole genome shotgun (WGS) entry which is preliminary data.</text>
</comment>